<dbReference type="EMBL" id="BJYK01000001">
    <property type="protein sequence ID" value="GEN78446.1"/>
    <property type="molecule type" value="Genomic_DNA"/>
</dbReference>
<keyword evidence="5" id="KW-1185">Reference proteome</keyword>
<sequence>MPRHVRAMRSYRRARAVALVLVGVVALGGGFVGFTVLRWRSNVTTLPSVASLVAPPSTPPGAPPVVGRSVDADDPMPGSALNLLLLATDDRSGENAALAGADPGGGSDTALIAHISADRSRVELVSLPRDSRAQIPACHLDREPDGPMSQPRTAKFNAAFATGWATGDPALAALCTISTVQTMTGLTIHGYAIVDMVGFVGMVDAVGGVRVCVPEPLRDTRYTGLDLSAGWHDLQGVPALQYVRARHVDGGDGTDPARIERQHRFLGALVRKVLSSEVLSSPLAMGRFLDAATSSLMVSEELADPGTMLGLAWSLRGLDATDLTFMTVPWAYADGGRYVAWTSDADEVWARLLADMPLAGGAPGGNPSAVGTPAAGGADGGPAGGAAGDGTAGDGTAGDGTGGAPPVGGAVLRTAEDPEAALCG</sequence>
<accession>A0A511YTF0</accession>
<evidence type="ECO:0000313" key="4">
    <source>
        <dbReference type="EMBL" id="GEN78446.1"/>
    </source>
</evidence>
<evidence type="ECO:0000256" key="2">
    <source>
        <dbReference type="SAM" id="MobiDB-lite"/>
    </source>
</evidence>
<evidence type="ECO:0000256" key="1">
    <source>
        <dbReference type="ARBA" id="ARBA00006068"/>
    </source>
</evidence>
<dbReference type="AlphaFoldDB" id="A0A511YTF0"/>
<dbReference type="Gene3D" id="3.40.630.190">
    <property type="entry name" value="LCP protein"/>
    <property type="match status" value="1"/>
</dbReference>
<proteinExistence type="inferred from homology"/>
<dbReference type="PANTHER" id="PTHR33392:SF6">
    <property type="entry name" value="POLYISOPRENYL-TEICHOIC ACID--PEPTIDOGLYCAN TEICHOIC ACID TRANSFERASE TAGU"/>
    <property type="match status" value="1"/>
</dbReference>
<evidence type="ECO:0000313" key="5">
    <source>
        <dbReference type="Proteomes" id="UP000321484"/>
    </source>
</evidence>
<feature type="compositionally biased region" description="Gly residues" evidence="2">
    <location>
        <begin position="377"/>
        <end position="406"/>
    </location>
</feature>
<dbReference type="Proteomes" id="UP000321484">
    <property type="component" value="Unassembled WGS sequence"/>
</dbReference>
<name>A0A511YTF0_9CELL</name>
<gene>
    <name evidence="4" type="ORF">AFE02nite_01800</name>
</gene>
<comment type="similarity">
    <text evidence="1">Belongs to the LytR/CpsA/Psr (LCP) family.</text>
</comment>
<comment type="caution">
    <text evidence="4">The sequence shown here is derived from an EMBL/GenBank/DDBJ whole genome shotgun (WGS) entry which is preliminary data.</text>
</comment>
<protein>
    <recommendedName>
        <fullName evidence="3">Cell envelope-related transcriptional attenuator domain-containing protein</fullName>
    </recommendedName>
</protein>
<dbReference type="PANTHER" id="PTHR33392">
    <property type="entry name" value="POLYISOPRENYL-TEICHOIC ACID--PEPTIDOGLYCAN TEICHOIC ACID TRANSFERASE TAGU"/>
    <property type="match status" value="1"/>
</dbReference>
<dbReference type="NCBIfam" id="TIGR00350">
    <property type="entry name" value="lytR_cpsA_psr"/>
    <property type="match status" value="1"/>
</dbReference>
<feature type="region of interest" description="Disordered" evidence="2">
    <location>
        <begin position="364"/>
        <end position="424"/>
    </location>
</feature>
<organism evidence="4 5">
    <name type="scientific">Actinotalea fermentans</name>
    <dbReference type="NCBI Taxonomy" id="43671"/>
    <lineage>
        <taxon>Bacteria</taxon>
        <taxon>Bacillati</taxon>
        <taxon>Actinomycetota</taxon>
        <taxon>Actinomycetes</taxon>
        <taxon>Micrococcales</taxon>
        <taxon>Cellulomonadaceae</taxon>
        <taxon>Actinotalea</taxon>
    </lineage>
</organism>
<dbReference type="Pfam" id="PF03816">
    <property type="entry name" value="LytR_cpsA_psr"/>
    <property type="match status" value="1"/>
</dbReference>
<evidence type="ECO:0000259" key="3">
    <source>
        <dbReference type="Pfam" id="PF03816"/>
    </source>
</evidence>
<dbReference type="InterPro" id="IPR004474">
    <property type="entry name" value="LytR_CpsA_psr"/>
</dbReference>
<reference evidence="4 5" key="1">
    <citation type="submission" date="2019-07" db="EMBL/GenBank/DDBJ databases">
        <title>Whole genome shotgun sequence of Actinotalea fermentans NBRC 105374.</title>
        <authorList>
            <person name="Hosoyama A."/>
            <person name="Uohara A."/>
            <person name="Ohji S."/>
            <person name="Ichikawa N."/>
        </authorList>
    </citation>
    <scope>NUCLEOTIDE SEQUENCE [LARGE SCALE GENOMIC DNA]</scope>
    <source>
        <strain evidence="4 5">NBRC 105374</strain>
    </source>
</reference>
<feature type="domain" description="Cell envelope-related transcriptional attenuator" evidence="3">
    <location>
        <begin position="107"/>
        <end position="274"/>
    </location>
</feature>
<dbReference type="InterPro" id="IPR050922">
    <property type="entry name" value="LytR/CpsA/Psr_CW_biosynth"/>
</dbReference>